<dbReference type="VEuPathDB" id="TriTrypDB:TM35_000013640"/>
<gene>
    <name evidence="1" type="ORF">TM35_000013640</name>
</gene>
<dbReference type="Proteomes" id="UP000192257">
    <property type="component" value="Unassembled WGS sequence"/>
</dbReference>
<comment type="caution">
    <text evidence="1">The sequence shown here is derived from an EMBL/GenBank/DDBJ whole genome shotgun (WGS) entry which is preliminary data.</text>
</comment>
<name>A0A1X0P965_9TRYP</name>
<keyword evidence="2" id="KW-1185">Reference proteome</keyword>
<dbReference type="GeneID" id="39980825"/>
<dbReference type="SUPFAM" id="SSF51735">
    <property type="entry name" value="NAD(P)-binding Rossmann-fold domains"/>
    <property type="match status" value="1"/>
</dbReference>
<dbReference type="AlphaFoldDB" id="A0A1X0P965"/>
<dbReference type="RefSeq" id="XP_028887553.1">
    <property type="nucleotide sequence ID" value="XM_029021045.1"/>
</dbReference>
<proteinExistence type="predicted"/>
<dbReference type="Gene3D" id="3.40.50.720">
    <property type="entry name" value="NAD(P)-binding Rossmann-like Domain"/>
    <property type="match status" value="1"/>
</dbReference>
<organism evidence="1 2">
    <name type="scientific">Trypanosoma theileri</name>
    <dbReference type="NCBI Taxonomy" id="67003"/>
    <lineage>
        <taxon>Eukaryota</taxon>
        <taxon>Discoba</taxon>
        <taxon>Euglenozoa</taxon>
        <taxon>Kinetoplastea</taxon>
        <taxon>Metakinetoplastina</taxon>
        <taxon>Trypanosomatida</taxon>
        <taxon>Trypanosomatidae</taxon>
        <taxon>Trypanosoma</taxon>
    </lineage>
</organism>
<reference evidence="1 2" key="1">
    <citation type="submission" date="2017-03" db="EMBL/GenBank/DDBJ databases">
        <title>An alternative strategy for trypanosome survival in the mammalian bloodstream revealed through genome and transcriptome analysis of the ubiquitous bovine parasite Trypanosoma (Megatrypanum) theileri.</title>
        <authorList>
            <person name="Kelly S."/>
            <person name="Ivens A."/>
            <person name="Mott A."/>
            <person name="O'Neill E."/>
            <person name="Emms D."/>
            <person name="Macleod O."/>
            <person name="Voorheis P."/>
            <person name="Matthews J."/>
            <person name="Matthews K."/>
            <person name="Carrington M."/>
        </authorList>
    </citation>
    <scope>NUCLEOTIDE SEQUENCE [LARGE SCALE GENOMIC DNA]</scope>
    <source>
        <strain evidence="1">Edinburgh</strain>
    </source>
</reference>
<evidence type="ECO:0000313" key="1">
    <source>
        <dbReference type="EMBL" id="ORC93487.1"/>
    </source>
</evidence>
<evidence type="ECO:0000313" key="2">
    <source>
        <dbReference type="Proteomes" id="UP000192257"/>
    </source>
</evidence>
<feature type="non-terminal residue" evidence="1">
    <location>
        <position position="1"/>
    </location>
</feature>
<dbReference type="EMBL" id="NBCO01000001">
    <property type="protein sequence ID" value="ORC93487.1"/>
    <property type="molecule type" value="Genomic_DNA"/>
</dbReference>
<accession>A0A1X0P965</accession>
<dbReference type="OrthoDB" id="270967at2759"/>
<protein>
    <recommendedName>
        <fullName evidence="3">NAD(P)-binding domain-containing protein</fullName>
    </recommendedName>
</protein>
<dbReference type="InterPro" id="IPR036291">
    <property type="entry name" value="NAD(P)-bd_dom_sf"/>
</dbReference>
<sequence>HPPTFPTRFEKRLFTCIWEMVRCELSEVVESRVIRSVASPFYSVMREESTRQDANILRGRASTTAKTSCDLPSLLETARHYMCFPQKNTRDMRRDLDSPAAFSTVTLIGGTGFFARFVAEQCLRRGISITVLARDLNNAKSVFTAMNERGAASGVEFTEEHHNDIPGIGSSVRYTYHTRPGAAAPLQVELLQGDVNSPEAVRHAVRQASLVLYTASAKNRNNNSNSNGNWLSRFFLPGCAQVDVGGLRQTIEACNLVDAHLVVFVPLFNRPSWISPLQWIRRVFLYPRGYLKSTRQQERLLLNDDGTPNTLCMQRDTPLRFTLFRVCGIVYPTFNERMLIAKNNKISDPIHFISLRHGDVDAKMLANVVLRAVGLCRSSIGSRLDVAGHMRHGVDLAHVDSLLQALRHE</sequence>
<evidence type="ECO:0008006" key="3">
    <source>
        <dbReference type="Google" id="ProtNLM"/>
    </source>
</evidence>